<keyword evidence="5 6" id="KW-0456">Lyase</keyword>
<dbReference type="Pfam" id="PF00596">
    <property type="entry name" value="Aldolase_II"/>
    <property type="match status" value="1"/>
</dbReference>
<dbReference type="EMBL" id="JBHMAA010000003">
    <property type="protein sequence ID" value="MFB9947603.1"/>
    <property type="molecule type" value="Genomic_DNA"/>
</dbReference>
<dbReference type="NCBIfam" id="TIGR03328">
    <property type="entry name" value="salvage_mtnB"/>
    <property type="match status" value="1"/>
</dbReference>
<proteinExistence type="inferred from homology"/>
<dbReference type="EC" id="4.2.1.109" evidence="6"/>
<dbReference type="PANTHER" id="PTHR22789:SF0">
    <property type="entry name" value="3-OXO-TETRONATE 4-PHOSPHATE DECARBOXYLASE-RELATED"/>
    <property type="match status" value="1"/>
</dbReference>
<evidence type="ECO:0000313" key="9">
    <source>
        <dbReference type="Proteomes" id="UP001589692"/>
    </source>
</evidence>
<feature type="binding site" evidence="6">
    <location>
        <position position="105"/>
    </location>
    <ligand>
        <name>Zn(2+)</name>
        <dbReference type="ChEBI" id="CHEBI:29105"/>
    </ligand>
</feature>
<sequence>MAVSVAHNIAAQTPEGDAVDAVIAAGRNAAGRHWVPATSGNFSVRASATHIAITRSGVDKGALQNADVLLQDIDAPLLPGSSAEALLHVVHYREWPQTGAIFHAHGPYATVIGRAHAGQGSVVLRGWELQKALEGVSSHEQDIEVPVFQNDQDMERLWKRIRARLTAPPAPGLILAPGYLLAGHGLYAWGRDPKAAVRHLEALETIFQQIIILETYRHDATDRL</sequence>
<accession>A0ABV6AE03</accession>
<dbReference type="InterPro" id="IPR036409">
    <property type="entry name" value="Aldolase_II/adducin_N_sf"/>
</dbReference>
<dbReference type="Proteomes" id="UP001589692">
    <property type="component" value="Unassembled WGS sequence"/>
</dbReference>
<keyword evidence="1 6" id="KW-0028">Amino-acid biosynthesis</keyword>
<dbReference type="Gene3D" id="3.40.225.10">
    <property type="entry name" value="Class II aldolase/adducin N-terminal domain"/>
    <property type="match status" value="1"/>
</dbReference>
<evidence type="ECO:0000259" key="7">
    <source>
        <dbReference type="SMART" id="SM01007"/>
    </source>
</evidence>
<comment type="function">
    <text evidence="6">Catalyzes the dehydration of methylthioribulose-1-phosphate (MTRu-1-P) into 2,3-diketo-5-methylthiopentyl-1-phosphate (DK-MTP-1-P).</text>
</comment>
<evidence type="ECO:0000256" key="3">
    <source>
        <dbReference type="ARBA" id="ARBA00022833"/>
    </source>
</evidence>
<evidence type="ECO:0000256" key="6">
    <source>
        <dbReference type="HAMAP-Rule" id="MF_01677"/>
    </source>
</evidence>
<dbReference type="InterPro" id="IPR017714">
    <property type="entry name" value="MethylthioRu-1-P_deHdtase_MtnB"/>
</dbReference>
<protein>
    <recommendedName>
        <fullName evidence="6">Methylthioribulose-1-phosphate dehydratase</fullName>
        <shortName evidence="6">MTRu-1-P dehydratase</shortName>
        <ecNumber evidence="6">4.2.1.109</ecNumber>
    </recommendedName>
</protein>
<dbReference type="RefSeq" id="WP_377255370.1">
    <property type="nucleotide sequence ID" value="NZ_JBHMAA010000003.1"/>
</dbReference>
<dbReference type="HAMAP" id="MF_01677">
    <property type="entry name" value="Salvage_MtnB"/>
    <property type="match status" value="1"/>
</dbReference>
<evidence type="ECO:0000256" key="1">
    <source>
        <dbReference type="ARBA" id="ARBA00022605"/>
    </source>
</evidence>
<evidence type="ECO:0000256" key="2">
    <source>
        <dbReference type="ARBA" id="ARBA00022723"/>
    </source>
</evidence>
<keyword evidence="2 6" id="KW-0479">Metal-binding</keyword>
<dbReference type="PANTHER" id="PTHR22789">
    <property type="entry name" value="FUCULOSE PHOSPHATE ALDOLASE"/>
    <property type="match status" value="1"/>
</dbReference>
<evidence type="ECO:0000256" key="5">
    <source>
        <dbReference type="ARBA" id="ARBA00023239"/>
    </source>
</evidence>
<reference evidence="8 9" key="1">
    <citation type="submission" date="2024-09" db="EMBL/GenBank/DDBJ databases">
        <authorList>
            <person name="Sun Q."/>
            <person name="Mori K."/>
        </authorList>
    </citation>
    <scope>NUCLEOTIDE SEQUENCE [LARGE SCALE GENOMIC DNA]</scope>
    <source>
        <strain evidence="8 9">TBRC 4938</strain>
    </source>
</reference>
<evidence type="ECO:0000313" key="8">
    <source>
        <dbReference type="EMBL" id="MFB9947603.1"/>
    </source>
</evidence>
<feature type="binding site" evidence="6">
    <location>
        <position position="103"/>
    </location>
    <ligand>
        <name>Zn(2+)</name>
        <dbReference type="ChEBI" id="CHEBI:29105"/>
    </ligand>
</feature>
<evidence type="ECO:0000256" key="4">
    <source>
        <dbReference type="ARBA" id="ARBA00023167"/>
    </source>
</evidence>
<comment type="pathway">
    <text evidence="6">Amino-acid biosynthesis; L-methionine biosynthesis via salvage pathway; L-methionine from S-methyl-5-thio-alpha-D-ribose 1-phosphate: step 2/6.</text>
</comment>
<dbReference type="SMART" id="SM01007">
    <property type="entry name" value="Aldolase_II"/>
    <property type="match status" value="1"/>
</dbReference>
<organism evidence="8 9">
    <name type="scientific">Rhizobium puerariae</name>
    <dbReference type="NCBI Taxonomy" id="1585791"/>
    <lineage>
        <taxon>Bacteria</taxon>
        <taxon>Pseudomonadati</taxon>
        <taxon>Pseudomonadota</taxon>
        <taxon>Alphaproteobacteria</taxon>
        <taxon>Hyphomicrobiales</taxon>
        <taxon>Rhizobiaceae</taxon>
        <taxon>Rhizobium/Agrobacterium group</taxon>
        <taxon>Rhizobium</taxon>
    </lineage>
</organism>
<name>A0ABV6AE03_9HYPH</name>
<dbReference type="InterPro" id="IPR001303">
    <property type="entry name" value="Aldolase_II/adducin_N"/>
</dbReference>
<dbReference type="SUPFAM" id="SSF53639">
    <property type="entry name" value="AraD/HMP-PK domain-like"/>
    <property type="match status" value="1"/>
</dbReference>
<comment type="catalytic activity">
    <reaction evidence="6">
        <text>5-(methylsulfanyl)-D-ribulose 1-phosphate = 5-methylsulfanyl-2,3-dioxopentyl phosphate + H2O</text>
        <dbReference type="Rhea" id="RHEA:15549"/>
        <dbReference type="ChEBI" id="CHEBI:15377"/>
        <dbReference type="ChEBI" id="CHEBI:58548"/>
        <dbReference type="ChEBI" id="CHEBI:58828"/>
        <dbReference type="EC" id="4.2.1.109"/>
    </reaction>
</comment>
<keyword evidence="4 6" id="KW-0486">Methionine biosynthesis</keyword>
<gene>
    <name evidence="6 8" type="primary">mtnB</name>
    <name evidence="8" type="ORF">ACFFP0_02025</name>
</gene>
<dbReference type="InterPro" id="IPR050197">
    <property type="entry name" value="Aldolase_class_II_sugar_metab"/>
</dbReference>
<comment type="similarity">
    <text evidence="6">Belongs to the aldolase class II family. MtnB subfamily.</text>
</comment>
<feature type="domain" description="Class II aldolase/adducin N-terminal" evidence="7">
    <location>
        <begin position="20"/>
        <end position="211"/>
    </location>
</feature>
<comment type="caution">
    <text evidence="8">The sequence shown here is derived from an EMBL/GenBank/DDBJ whole genome shotgun (WGS) entry which is preliminary data.</text>
</comment>
<comment type="cofactor">
    <cofactor evidence="6">
        <name>Zn(2+)</name>
        <dbReference type="ChEBI" id="CHEBI:29105"/>
    </cofactor>
    <text evidence="6">Binds 1 zinc ion per subunit.</text>
</comment>
<keyword evidence="9" id="KW-1185">Reference proteome</keyword>
<dbReference type="GO" id="GO:0046570">
    <property type="term" value="F:methylthioribulose 1-phosphate dehydratase activity"/>
    <property type="evidence" value="ECO:0007669"/>
    <property type="project" value="UniProtKB-EC"/>
</dbReference>
<keyword evidence="3 6" id="KW-0862">Zinc</keyword>